<dbReference type="InterPro" id="IPR057407">
    <property type="entry name" value="HEAT_TANGO6"/>
</dbReference>
<dbReference type="Pfam" id="PF10304">
    <property type="entry name" value="RTP1_C2"/>
    <property type="match status" value="1"/>
</dbReference>
<feature type="domain" description="RNA polymerase II assembly factor Rtp1 C-terminal" evidence="3">
    <location>
        <begin position="1047"/>
        <end position="1080"/>
    </location>
</feature>
<dbReference type="InterPro" id="IPR057347">
    <property type="entry name" value="TANGO6_N"/>
</dbReference>
<evidence type="ECO:0000259" key="3">
    <source>
        <dbReference type="Pfam" id="PF10304"/>
    </source>
</evidence>
<reference evidence="7" key="1">
    <citation type="submission" date="2022-02" db="EMBL/GenBank/DDBJ databases">
        <title>Atlantic sturgeon de novo genome assembly.</title>
        <authorList>
            <person name="Stock M."/>
            <person name="Klopp C."/>
            <person name="Guiguen Y."/>
            <person name="Cabau C."/>
            <person name="Parinello H."/>
            <person name="Santidrian Yebra-Pimentel E."/>
            <person name="Kuhl H."/>
            <person name="Dirks R.P."/>
            <person name="Guessner J."/>
            <person name="Wuertz S."/>
            <person name="Du K."/>
            <person name="Schartl M."/>
        </authorList>
    </citation>
    <scope>NUCLEOTIDE SEQUENCE</scope>
    <source>
        <strain evidence="7">STURGEONOMICS-FGT-2020</strain>
        <tissue evidence="7">Whole blood</tissue>
    </source>
</reference>
<comment type="similarity">
    <text evidence="1">Belongs to the Tango6 family.</text>
</comment>
<evidence type="ECO:0000259" key="4">
    <source>
        <dbReference type="Pfam" id="PF10363"/>
    </source>
</evidence>
<feature type="domain" description="TANGO6 HEAT repeat" evidence="5">
    <location>
        <begin position="310"/>
        <end position="579"/>
    </location>
</feature>
<dbReference type="GO" id="GO:0009306">
    <property type="term" value="P:protein secretion"/>
    <property type="evidence" value="ECO:0007669"/>
    <property type="project" value="TreeGrafter"/>
</dbReference>
<dbReference type="EMBL" id="JAGXEW010000015">
    <property type="protein sequence ID" value="KAK1163386.1"/>
    <property type="molecule type" value="Genomic_DNA"/>
</dbReference>
<gene>
    <name evidence="7" type="ORF">AOXY_G16862</name>
</gene>
<dbReference type="InterPro" id="IPR016024">
    <property type="entry name" value="ARM-type_fold"/>
</dbReference>
<feature type="compositionally biased region" description="Basic and acidic residues" evidence="2">
    <location>
        <begin position="778"/>
        <end position="792"/>
    </location>
</feature>
<accession>A0AAD8D6C8</accession>
<dbReference type="Pfam" id="PF23565">
    <property type="entry name" value="ARM_TANGO6"/>
    <property type="match status" value="1"/>
</dbReference>
<evidence type="ECO:0000256" key="2">
    <source>
        <dbReference type="SAM" id="MobiDB-lite"/>
    </source>
</evidence>
<dbReference type="Gene3D" id="1.25.10.10">
    <property type="entry name" value="Leucine-rich Repeat Variant"/>
    <property type="match status" value="1"/>
</dbReference>
<dbReference type="PANTHER" id="PTHR20959:SF1">
    <property type="entry name" value="TRANSPORT AND GOLGI ORGANIZATION PROTEIN 6 HOMOLOG"/>
    <property type="match status" value="1"/>
</dbReference>
<dbReference type="AlphaFoldDB" id="A0AAD8D6C8"/>
<keyword evidence="8" id="KW-1185">Reference proteome</keyword>
<evidence type="ECO:0000259" key="6">
    <source>
        <dbReference type="Pfam" id="PF25267"/>
    </source>
</evidence>
<feature type="domain" description="TANGO6 N-terminal" evidence="6">
    <location>
        <begin position="1"/>
        <end position="309"/>
    </location>
</feature>
<comment type="caution">
    <text evidence="7">The sequence shown here is derived from an EMBL/GenBank/DDBJ whole genome shotgun (WGS) entry which is preliminary data.</text>
</comment>
<protein>
    <recommendedName>
        <fullName evidence="9">Transport and golgi organization 6 homolog</fullName>
    </recommendedName>
</protein>
<name>A0AAD8D6C8_ACIOX</name>
<feature type="region of interest" description="Disordered" evidence="2">
    <location>
        <begin position="758"/>
        <end position="835"/>
    </location>
</feature>
<evidence type="ECO:0000313" key="8">
    <source>
        <dbReference type="Proteomes" id="UP001230051"/>
    </source>
</evidence>
<feature type="domain" description="RNA polymerase II assembly factor Rtp1 C-terminal" evidence="4">
    <location>
        <begin position="842"/>
        <end position="956"/>
    </location>
</feature>
<dbReference type="InterPro" id="IPR019451">
    <property type="entry name" value="Rtp1_C1"/>
</dbReference>
<dbReference type="SUPFAM" id="SSF48371">
    <property type="entry name" value="ARM repeat"/>
    <property type="match status" value="1"/>
</dbReference>
<feature type="compositionally biased region" description="Basic and acidic residues" evidence="2">
    <location>
        <begin position="760"/>
        <end position="771"/>
    </location>
</feature>
<dbReference type="FunFam" id="1.25.10.10:FF:000704">
    <property type="entry name" value="Transport and golgi organization 6 homolog (Drosophila)"/>
    <property type="match status" value="1"/>
</dbReference>
<dbReference type="Pfam" id="PF10363">
    <property type="entry name" value="RTP1_C1"/>
    <property type="match status" value="1"/>
</dbReference>
<dbReference type="Proteomes" id="UP001230051">
    <property type="component" value="Unassembled WGS sequence"/>
</dbReference>
<dbReference type="InterPro" id="IPR039600">
    <property type="entry name" value="TANGO6/Rtp1"/>
</dbReference>
<dbReference type="Pfam" id="PF25267">
    <property type="entry name" value="TANGO6_N"/>
    <property type="match status" value="1"/>
</dbReference>
<organism evidence="7 8">
    <name type="scientific">Acipenser oxyrinchus oxyrinchus</name>
    <dbReference type="NCBI Taxonomy" id="40147"/>
    <lineage>
        <taxon>Eukaryota</taxon>
        <taxon>Metazoa</taxon>
        <taxon>Chordata</taxon>
        <taxon>Craniata</taxon>
        <taxon>Vertebrata</taxon>
        <taxon>Euteleostomi</taxon>
        <taxon>Actinopterygii</taxon>
        <taxon>Chondrostei</taxon>
        <taxon>Acipenseriformes</taxon>
        <taxon>Acipenseridae</taxon>
        <taxon>Acipenser</taxon>
    </lineage>
</organism>
<evidence type="ECO:0000313" key="7">
    <source>
        <dbReference type="EMBL" id="KAK1163386.1"/>
    </source>
</evidence>
<dbReference type="InterPro" id="IPR011989">
    <property type="entry name" value="ARM-like"/>
</dbReference>
<dbReference type="PANTHER" id="PTHR20959">
    <property type="entry name" value="TRANSPORT AND GOLGI ORGANIZATION PROTEIN 6 FAMILY MEMBER"/>
    <property type="match status" value="1"/>
</dbReference>
<dbReference type="InterPro" id="IPR019414">
    <property type="entry name" value="Rtp1_C2"/>
</dbReference>
<evidence type="ECO:0000259" key="5">
    <source>
        <dbReference type="Pfam" id="PF23565"/>
    </source>
</evidence>
<evidence type="ECO:0008006" key="9">
    <source>
        <dbReference type="Google" id="ProtNLM"/>
    </source>
</evidence>
<sequence>MTSVTAVITEALNILIKPVLESSSSSVPSTAHDALLRTLQHNLSVSQEKFHTDPVYREVSSLRQQVKAGSEWSEETKDVAWNFVTEILVLLTCLKQCMAALLGSFSPAEPNLKTPEAAPALPPDVLSIAQQKVVQSALQFVVTLGICPYLLPGVGIPLKRRSEFGAMVESAAVSGGTPPYGIRRLLISCTVLLGVAEHASLGSMVLTRHLGDILAGLCQLGHCPNRSKAGQPTITDNTKILSVEERASCKKALQSLLGKVYQPIIIRELLILQGGPKQVKASAGSGSRQPLAQAPPWLRRLCGQLLSERLMQPNGVQAVVRGILEGAGAGAAGGQDAEAAAADWRKCDSIARILASCPQQSLSLVDYYRRVCPQVLDLLHIRDRLTARQFQRVATTTVLTLVQEQPELAEKYLLAPLLSPLTRCLGTGDHKLSPGSITVEESDLSQCIEDIYKVCVVGNNPGPALLNSLGNVIQVIFCLFCFTKQNVSHLRSACQEILLWFLQQADPPQAVAALKHISGLSVQTAGISPDHHFSPGSEGGAVFTVREPTCDADDALYEKVSSEQWAVECFVDLLANLKETRLAGDFFIHLLKGLTGMAVEGEQEGEEPQPLTSMSFLELEQHRIQRATRQEERLLTLQLLAAMCEKLSHTLLHNPVQVIEFICAMLKRACVSLDQGVEGTVEAQSLSMGMGLVATMFAGAARLQSEDYAAMKELLPLLDQISQQHPEQLIQELASDLHISIATHGAFTTETVAKAARNTVGKEELIPERPSENTASKTTEKTKRRNSDKTPEKNPNMPGTCVTSQMDTAHCKNTGPVSDPVAQSSSRGGPHADPAEAGRLLSECLLEAVDPEVPTRAAALRTLTRMVQNRNAEALHNQDKLLTLFLENLEHRDSFVYLSAIQGLAVLSDVFPEQILLRLLKEFEESPKEMKKPHSLETRLKTGEALMRATRALGDLAPRFGTPLIHVFLRGTRDSDSTVRASSLSNLGELCQRLQFALGAVVHELSSCLTALIKTDSEAEVRRAAVHVIALLLRGLSDNATQVLSGMLRDLYRVLKHVVQHDRDDVTVLHAQLALEELDDVMRRYIFPAQKLEKKIVVLP</sequence>
<evidence type="ECO:0000256" key="1">
    <source>
        <dbReference type="ARBA" id="ARBA00005724"/>
    </source>
</evidence>
<proteinExistence type="inferred from homology"/>